<feature type="signal peptide" evidence="2">
    <location>
        <begin position="1"/>
        <end position="17"/>
    </location>
</feature>
<name>A0A7S3Z4H3_9EUKA</name>
<reference evidence="4" key="1">
    <citation type="submission" date="2021-01" db="EMBL/GenBank/DDBJ databases">
        <authorList>
            <person name="Corre E."/>
            <person name="Pelletier E."/>
            <person name="Niang G."/>
            <person name="Scheremetjew M."/>
            <person name="Finn R."/>
            <person name="Kale V."/>
            <person name="Holt S."/>
            <person name="Cochrane G."/>
            <person name="Meng A."/>
            <person name="Brown T."/>
            <person name="Cohen L."/>
        </authorList>
    </citation>
    <scope>NUCLEOTIDE SEQUENCE</scope>
    <source>
        <strain evidence="4">CCCM811</strain>
    </source>
</reference>
<feature type="chain" id="PRO_5030516330" description="Exostosin GT47 domain-containing protein" evidence="2">
    <location>
        <begin position="18"/>
        <end position="430"/>
    </location>
</feature>
<dbReference type="PANTHER" id="PTHR11062">
    <property type="entry name" value="EXOSTOSIN HEPARAN SULFATE GLYCOSYLTRANSFERASE -RELATED"/>
    <property type="match status" value="1"/>
</dbReference>
<proteinExistence type="inferred from homology"/>
<dbReference type="InterPro" id="IPR004263">
    <property type="entry name" value="Exostosin"/>
</dbReference>
<evidence type="ECO:0000256" key="1">
    <source>
        <dbReference type="ARBA" id="ARBA00010271"/>
    </source>
</evidence>
<evidence type="ECO:0000256" key="2">
    <source>
        <dbReference type="SAM" id="SignalP"/>
    </source>
</evidence>
<dbReference type="Pfam" id="PF03016">
    <property type="entry name" value="Exostosin_GT47"/>
    <property type="match status" value="1"/>
</dbReference>
<accession>A0A7S3Z4H3</accession>
<evidence type="ECO:0000313" key="4">
    <source>
        <dbReference type="EMBL" id="CAE0671536.1"/>
    </source>
</evidence>
<gene>
    <name evidence="4" type="ORF">LGLO00237_LOCUS23183</name>
</gene>
<dbReference type="GO" id="GO:0016757">
    <property type="term" value="F:glycosyltransferase activity"/>
    <property type="evidence" value="ECO:0007669"/>
    <property type="project" value="InterPro"/>
</dbReference>
<dbReference type="PANTHER" id="PTHR11062:SF117">
    <property type="entry name" value="XYLOGLUCAN-SPECIFIC GALACTURONOSYLTRANSFERASE 1"/>
    <property type="match status" value="1"/>
</dbReference>
<evidence type="ECO:0000259" key="3">
    <source>
        <dbReference type="Pfam" id="PF03016"/>
    </source>
</evidence>
<organism evidence="4">
    <name type="scientific">Lotharella globosa</name>
    <dbReference type="NCBI Taxonomy" id="91324"/>
    <lineage>
        <taxon>Eukaryota</taxon>
        <taxon>Sar</taxon>
        <taxon>Rhizaria</taxon>
        <taxon>Cercozoa</taxon>
        <taxon>Chlorarachniophyceae</taxon>
        <taxon>Lotharella</taxon>
    </lineage>
</organism>
<dbReference type="AlphaFoldDB" id="A0A7S3Z4H3"/>
<feature type="domain" description="Exostosin GT47" evidence="3">
    <location>
        <begin position="47"/>
        <end position="371"/>
    </location>
</feature>
<protein>
    <recommendedName>
        <fullName evidence="3">Exostosin GT47 domain-containing protein</fullName>
    </recommendedName>
</protein>
<sequence>MKNLCLAALCILQTARAAWHEGSETLSPAFLQGSEAVLQSHDLSPHKAPKIFVYPYGKFKEAFEAEHCEAERDLDERENCLYGNFWSVQNEQGEEVMIRNTEQYSNGRIYYNRALSSPHRVMDPKKADIFMIPYMWTKRKGTKCGDVGELLKNLPYLNEKNAARHFLVLPQTRGKCDFATANSGDDRETALLSQIQKLALENHGGDMPIIYPSISSGLNDTECNALLKTTKTSDRNYLVSAVFHPSKGDSTGLRTTLMELLRGQEDCVYSDPDSDIATRKENHSYPNYLLYDKPKEYLLSIKVYLHSVFSLQPPGFSVSRKGMIDSLVMGCIPVFFDERQWDLYHWHIPEWEKVSIMIKPENHGRVLEILRGMSKKMIQEYQRNILRVMPRLFLRRGNEEGRRRTVPDAFDYAMTGILNEAMRRSSVVNV</sequence>
<dbReference type="EMBL" id="HBIV01032514">
    <property type="protein sequence ID" value="CAE0671536.1"/>
    <property type="molecule type" value="Transcribed_RNA"/>
</dbReference>
<dbReference type="InterPro" id="IPR040911">
    <property type="entry name" value="Exostosin_GT47"/>
</dbReference>
<comment type="similarity">
    <text evidence="1">Belongs to the glycosyltransferase 47 family.</text>
</comment>
<keyword evidence="2" id="KW-0732">Signal</keyword>